<dbReference type="EMBL" id="BGZP01000006">
    <property type="protein sequence ID" value="GBR77598.1"/>
    <property type="molecule type" value="Genomic_DNA"/>
</dbReference>
<dbReference type="AlphaFoldDB" id="A0A388TJW5"/>
<organism evidence="1 2">
    <name type="scientific">Candidatus Termititenax dinenymphae</name>
    <dbReference type="NCBI Taxonomy" id="2218523"/>
    <lineage>
        <taxon>Bacteria</taxon>
        <taxon>Bacillati</taxon>
        <taxon>Candidatus Margulisiibacteriota</taxon>
        <taxon>Candidatus Termititenacia</taxon>
        <taxon>Candidatus Termititenacales</taxon>
        <taxon>Candidatus Termititenacaceae</taxon>
        <taxon>Candidatus Termititenax</taxon>
    </lineage>
</organism>
<gene>
    <name evidence="1" type="ORF">RDn1_257</name>
</gene>
<evidence type="ECO:0000313" key="1">
    <source>
        <dbReference type="EMBL" id="GBR77598.1"/>
    </source>
</evidence>
<name>A0A388TJW5_9BACT</name>
<evidence type="ECO:0000313" key="2">
    <source>
        <dbReference type="Proteomes" id="UP000282196"/>
    </source>
</evidence>
<reference evidence="1 2" key="1">
    <citation type="journal article" date="2019" name="ISME J.">
        <title>Genome analyses of uncultured TG2/ZB3 bacteria in 'Margulisbacteria' specifically attached to ectosymbiotic spirochetes of protists in the termite gut.</title>
        <authorList>
            <person name="Utami Y.D."/>
            <person name="Kuwahara H."/>
            <person name="Igai K."/>
            <person name="Murakami T."/>
            <person name="Sugaya K."/>
            <person name="Morikawa T."/>
            <person name="Nagura Y."/>
            <person name="Yuki M."/>
            <person name="Deevong P."/>
            <person name="Inoue T."/>
            <person name="Kihara K."/>
            <person name="Lo N."/>
            <person name="Yamada A."/>
            <person name="Ohkuma M."/>
            <person name="Hongoh Y."/>
        </authorList>
    </citation>
    <scope>NUCLEOTIDE SEQUENCE [LARGE SCALE GENOMIC DNA]</scope>
    <source>
        <strain evidence="1">RsDinE6-01</strain>
    </source>
</reference>
<protein>
    <submittedName>
        <fullName evidence="1">Uncharacterized protein</fullName>
    </submittedName>
</protein>
<keyword evidence="2" id="KW-1185">Reference proteome</keyword>
<proteinExistence type="predicted"/>
<sequence length="62" mass="7447">MYFLFNKLTDIKEKVEKHLETHLSRRDISWQEEYQKMLEIEAALLDEQKEPILVSSPIPEKS</sequence>
<comment type="caution">
    <text evidence="1">The sequence shown here is derived from an EMBL/GenBank/DDBJ whole genome shotgun (WGS) entry which is preliminary data.</text>
</comment>
<dbReference type="Proteomes" id="UP000282196">
    <property type="component" value="Unassembled WGS sequence"/>
</dbReference>
<accession>A0A388TJW5</accession>